<name>A0A921FPF3_9MICC</name>
<comment type="caution">
    <text evidence="6">The sequence shown here is derived from an EMBL/GenBank/DDBJ whole genome shotgun (WGS) entry which is preliminary data.</text>
</comment>
<proteinExistence type="predicted"/>
<dbReference type="Pfam" id="PF00356">
    <property type="entry name" value="LacI"/>
    <property type="match status" value="1"/>
</dbReference>
<evidence type="ECO:0000256" key="1">
    <source>
        <dbReference type="ARBA" id="ARBA00022491"/>
    </source>
</evidence>
<dbReference type="InterPro" id="IPR000843">
    <property type="entry name" value="HTH_LacI"/>
</dbReference>
<feature type="domain" description="HTH lacI-type" evidence="5">
    <location>
        <begin position="12"/>
        <end position="66"/>
    </location>
</feature>
<evidence type="ECO:0000256" key="4">
    <source>
        <dbReference type="ARBA" id="ARBA00023163"/>
    </source>
</evidence>
<dbReference type="InterPro" id="IPR010982">
    <property type="entry name" value="Lambda_DNA-bd_dom_sf"/>
</dbReference>
<dbReference type="PANTHER" id="PTHR30146">
    <property type="entry name" value="LACI-RELATED TRANSCRIPTIONAL REPRESSOR"/>
    <property type="match status" value="1"/>
</dbReference>
<dbReference type="SUPFAM" id="SSF53822">
    <property type="entry name" value="Periplasmic binding protein-like I"/>
    <property type="match status" value="1"/>
</dbReference>
<dbReference type="GO" id="GO:0000976">
    <property type="term" value="F:transcription cis-regulatory region binding"/>
    <property type="evidence" value="ECO:0007669"/>
    <property type="project" value="TreeGrafter"/>
</dbReference>
<accession>A0A921FPF3</accession>
<reference evidence="6" key="1">
    <citation type="journal article" date="2021" name="PeerJ">
        <title>Extensive microbial diversity within the chicken gut microbiome revealed by metagenomics and culture.</title>
        <authorList>
            <person name="Gilroy R."/>
            <person name="Ravi A."/>
            <person name="Getino M."/>
            <person name="Pursley I."/>
            <person name="Horton D.L."/>
            <person name="Alikhan N.F."/>
            <person name="Baker D."/>
            <person name="Gharbi K."/>
            <person name="Hall N."/>
            <person name="Watson M."/>
            <person name="Adriaenssens E.M."/>
            <person name="Foster-Nyarko E."/>
            <person name="Jarju S."/>
            <person name="Secka A."/>
            <person name="Antonio M."/>
            <person name="Oren A."/>
            <person name="Chaudhuri R.R."/>
            <person name="La Ragione R."/>
            <person name="Hildebrand F."/>
            <person name="Pallen M.J."/>
        </authorList>
    </citation>
    <scope>NUCLEOTIDE SEQUENCE</scope>
    <source>
        <strain evidence="6">ChiHjej13B12-14962</strain>
    </source>
</reference>
<evidence type="ECO:0000259" key="5">
    <source>
        <dbReference type="PROSITE" id="PS50932"/>
    </source>
</evidence>
<dbReference type="GO" id="GO:0003700">
    <property type="term" value="F:DNA-binding transcription factor activity"/>
    <property type="evidence" value="ECO:0007669"/>
    <property type="project" value="TreeGrafter"/>
</dbReference>
<dbReference type="CDD" id="cd01392">
    <property type="entry name" value="HTH_LacI"/>
    <property type="match status" value="1"/>
</dbReference>
<keyword evidence="1" id="KW-0678">Repressor</keyword>
<keyword evidence="2" id="KW-0805">Transcription regulation</keyword>
<dbReference type="Gene3D" id="3.40.50.2300">
    <property type="match status" value="2"/>
</dbReference>
<dbReference type="Gene3D" id="1.10.260.40">
    <property type="entry name" value="lambda repressor-like DNA-binding domains"/>
    <property type="match status" value="1"/>
</dbReference>
<dbReference type="PANTHER" id="PTHR30146:SF148">
    <property type="entry name" value="HTH-TYPE TRANSCRIPTIONAL REPRESSOR PURR-RELATED"/>
    <property type="match status" value="1"/>
</dbReference>
<protein>
    <submittedName>
        <fullName evidence="6">LacI family transcriptional regulator</fullName>
    </submittedName>
</protein>
<dbReference type="PROSITE" id="PS50932">
    <property type="entry name" value="HTH_LACI_2"/>
    <property type="match status" value="1"/>
</dbReference>
<dbReference type="Pfam" id="PF13377">
    <property type="entry name" value="Peripla_BP_3"/>
    <property type="match status" value="1"/>
</dbReference>
<dbReference type="EMBL" id="DYXC01000155">
    <property type="protein sequence ID" value="HJF15814.1"/>
    <property type="molecule type" value="Genomic_DNA"/>
</dbReference>
<reference evidence="6" key="2">
    <citation type="submission" date="2021-09" db="EMBL/GenBank/DDBJ databases">
        <authorList>
            <person name="Gilroy R."/>
        </authorList>
    </citation>
    <scope>NUCLEOTIDE SEQUENCE</scope>
    <source>
        <strain evidence="6">ChiHjej13B12-14962</strain>
    </source>
</reference>
<keyword evidence="4" id="KW-0804">Transcription</keyword>
<dbReference type="CDD" id="cd06267">
    <property type="entry name" value="PBP1_LacI_sugar_binding-like"/>
    <property type="match status" value="1"/>
</dbReference>
<evidence type="ECO:0000256" key="3">
    <source>
        <dbReference type="ARBA" id="ARBA00023125"/>
    </source>
</evidence>
<dbReference type="RefSeq" id="WP_303908619.1">
    <property type="nucleotide sequence ID" value="NZ_DYXC01000155.1"/>
</dbReference>
<sequence length="344" mass="36932">MATTPSSQYSRPTIIDVARAAGVSKSLVSLALANKPGVSEASRTKILSAAQDIGYTSNTWARSLVRGQTRLIGVVTTDIASAYNADVVVGIEDEALAEDYEVVLTHGRRDPDHLARGVQRMLQLGVDGLIIVSSRVPRTVLDAAVRQRPVVIVGRPDDAGELVDVIHNDDWLGGCLAVEHLYAQGHRRIGFIATSKQAAVRARGEAYEHTMQELGLDYRWRMADHHPRTPGFPETVLDAIAGESAADAPTALVVSTDGTAARLLGAALDRGYRIPQDLALVGYNNSQLASAVRPALTSINQPRNAMGKQAMQFLLERLAGNTEQRVTIMTPELVVRGSSSQTQG</sequence>
<dbReference type="InterPro" id="IPR028082">
    <property type="entry name" value="Peripla_BP_I"/>
</dbReference>
<evidence type="ECO:0000256" key="2">
    <source>
        <dbReference type="ARBA" id="ARBA00023015"/>
    </source>
</evidence>
<organism evidence="6 7">
    <name type="scientific">Enteractinococcus helveticum</name>
    <dbReference type="NCBI Taxonomy" id="1837282"/>
    <lineage>
        <taxon>Bacteria</taxon>
        <taxon>Bacillati</taxon>
        <taxon>Actinomycetota</taxon>
        <taxon>Actinomycetes</taxon>
        <taxon>Micrococcales</taxon>
        <taxon>Micrococcaceae</taxon>
    </lineage>
</organism>
<dbReference type="SUPFAM" id="SSF47413">
    <property type="entry name" value="lambda repressor-like DNA-binding domains"/>
    <property type="match status" value="1"/>
</dbReference>
<dbReference type="InterPro" id="IPR046335">
    <property type="entry name" value="LacI/GalR-like_sensor"/>
</dbReference>
<dbReference type="SMART" id="SM00354">
    <property type="entry name" value="HTH_LACI"/>
    <property type="match status" value="1"/>
</dbReference>
<evidence type="ECO:0000313" key="6">
    <source>
        <dbReference type="EMBL" id="HJF15814.1"/>
    </source>
</evidence>
<dbReference type="Proteomes" id="UP000703315">
    <property type="component" value="Unassembled WGS sequence"/>
</dbReference>
<dbReference type="AlphaFoldDB" id="A0A921FPF3"/>
<evidence type="ECO:0000313" key="7">
    <source>
        <dbReference type="Proteomes" id="UP000703315"/>
    </source>
</evidence>
<keyword evidence="3" id="KW-0238">DNA-binding</keyword>
<gene>
    <name evidence="6" type="ORF">K8V32_13655</name>
</gene>